<dbReference type="SUPFAM" id="SSF52777">
    <property type="entry name" value="CoA-dependent acyltransferases"/>
    <property type="match status" value="3"/>
</dbReference>
<dbReference type="Pfam" id="PF00668">
    <property type="entry name" value="Condensation"/>
    <property type="match status" value="2"/>
</dbReference>
<dbReference type="AlphaFoldDB" id="A0A7X5TLD0"/>
<dbReference type="PANTHER" id="PTHR45527">
    <property type="entry name" value="NONRIBOSOMAL PEPTIDE SYNTHETASE"/>
    <property type="match status" value="1"/>
</dbReference>
<keyword evidence="2" id="KW-0596">Phosphopantetheine</keyword>
<dbReference type="GO" id="GO:0043041">
    <property type="term" value="P:amino acid activation for nonribosomal peptide biosynthetic process"/>
    <property type="evidence" value="ECO:0007669"/>
    <property type="project" value="TreeGrafter"/>
</dbReference>
<dbReference type="PANTHER" id="PTHR45527:SF1">
    <property type="entry name" value="FATTY ACID SYNTHASE"/>
    <property type="match status" value="1"/>
</dbReference>
<feature type="domain" description="Carrier" evidence="4">
    <location>
        <begin position="480"/>
        <end position="555"/>
    </location>
</feature>
<dbReference type="GO" id="GO:0009366">
    <property type="term" value="C:enterobactin synthetase complex"/>
    <property type="evidence" value="ECO:0007669"/>
    <property type="project" value="TreeGrafter"/>
</dbReference>
<dbReference type="PROSITE" id="PS50075">
    <property type="entry name" value="CARRIER"/>
    <property type="match status" value="1"/>
</dbReference>
<organism evidence="5 6">
    <name type="scientific">Photorhabdus stackebrandtii</name>
    <dbReference type="NCBI Taxonomy" id="1123042"/>
    <lineage>
        <taxon>Bacteria</taxon>
        <taxon>Pseudomonadati</taxon>
        <taxon>Pseudomonadota</taxon>
        <taxon>Gammaproteobacteria</taxon>
        <taxon>Enterobacterales</taxon>
        <taxon>Morganellaceae</taxon>
        <taxon>Photorhabdus</taxon>
    </lineage>
</organism>
<dbReference type="InterPro" id="IPR036736">
    <property type="entry name" value="ACP-like_sf"/>
</dbReference>
<dbReference type="InterPro" id="IPR001242">
    <property type="entry name" value="Condensation_dom"/>
</dbReference>
<evidence type="ECO:0000256" key="2">
    <source>
        <dbReference type="ARBA" id="ARBA00022450"/>
    </source>
</evidence>
<keyword evidence="6" id="KW-1185">Reference proteome</keyword>
<keyword evidence="3" id="KW-0597">Phosphoprotein</keyword>
<proteinExistence type="predicted"/>
<dbReference type="EMBL" id="PUJV01000004">
    <property type="protein sequence ID" value="NHB95867.1"/>
    <property type="molecule type" value="Genomic_DNA"/>
</dbReference>
<dbReference type="InterPro" id="IPR009081">
    <property type="entry name" value="PP-bd_ACP"/>
</dbReference>
<dbReference type="GO" id="GO:0009239">
    <property type="term" value="P:enterobactin biosynthetic process"/>
    <property type="evidence" value="ECO:0007669"/>
    <property type="project" value="TreeGrafter"/>
</dbReference>
<gene>
    <name evidence="5" type="ORF">C5470_05285</name>
</gene>
<dbReference type="InterPro" id="IPR006162">
    <property type="entry name" value="Ppantetheine_attach_site"/>
</dbReference>
<dbReference type="InterPro" id="IPR023213">
    <property type="entry name" value="CAT-like_dom_sf"/>
</dbReference>
<comment type="caution">
    <text evidence="5">The sequence shown here is derived from an EMBL/GenBank/DDBJ whole genome shotgun (WGS) entry which is preliminary data.</text>
</comment>
<evidence type="ECO:0000256" key="3">
    <source>
        <dbReference type="ARBA" id="ARBA00022553"/>
    </source>
</evidence>
<dbReference type="Gene3D" id="1.10.1200.10">
    <property type="entry name" value="ACP-like"/>
    <property type="match status" value="1"/>
</dbReference>
<dbReference type="RefSeq" id="WP_166286536.1">
    <property type="nucleotide sequence ID" value="NZ_CAWPIE010000004.1"/>
</dbReference>
<dbReference type="Gene3D" id="3.30.559.10">
    <property type="entry name" value="Chloramphenicol acetyltransferase-like domain"/>
    <property type="match status" value="2"/>
</dbReference>
<dbReference type="GO" id="GO:0005829">
    <property type="term" value="C:cytosol"/>
    <property type="evidence" value="ECO:0007669"/>
    <property type="project" value="TreeGrafter"/>
</dbReference>
<dbReference type="Pfam" id="PF00550">
    <property type="entry name" value="PP-binding"/>
    <property type="match status" value="1"/>
</dbReference>
<dbReference type="SUPFAM" id="SSF47336">
    <property type="entry name" value="ACP-like"/>
    <property type="match status" value="1"/>
</dbReference>
<dbReference type="GO" id="GO:0047527">
    <property type="term" value="F:2,3-dihydroxybenzoate-serine ligase activity"/>
    <property type="evidence" value="ECO:0007669"/>
    <property type="project" value="TreeGrafter"/>
</dbReference>
<protein>
    <submittedName>
        <fullName evidence="5">Condensation protein</fullName>
    </submittedName>
</protein>
<comment type="cofactor">
    <cofactor evidence="1">
        <name>pantetheine 4'-phosphate</name>
        <dbReference type="ChEBI" id="CHEBI:47942"/>
    </cofactor>
</comment>
<dbReference type="GO" id="GO:0031177">
    <property type="term" value="F:phosphopantetheine binding"/>
    <property type="evidence" value="ECO:0007669"/>
    <property type="project" value="TreeGrafter"/>
</dbReference>
<name>A0A7X5TLD0_9GAMM</name>
<evidence type="ECO:0000313" key="5">
    <source>
        <dbReference type="EMBL" id="NHB95867.1"/>
    </source>
</evidence>
<evidence type="ECO:0000259" key="4">
    <source>
        <dbReference type="PROSITE" id="PS50075"/>
    </source>
</evidence>
<evidence type="ECO:0000256" key="1">
    <source>
        <dbReference type="ARBA" id="ARBA00001957"/>
    </source>
</evidence>
<sequence length="1045" mass="118124">MAREFKRILTDDEALLLDEVFNAHADGHSSSEAQETEKDLTEFEEMMWLHHQQDPNASGQFACAWSLTGNINIGRLIRALELLTKEIVGINVRYRFDDEGDLRKYCDPTADSPIEIYQIQSDEEAINRLLTDQCKPIELDEHPPVKFMLFMNGKRGVILGVIVHHILRDSVSWLQMLTLLSNVYNNGLNTIGFGREDLFRKAISAKWLSSESGKIGIPWLYKSDTTRSVLIKEMGKISYLDDSLHHRLAGRYRTTINIDALAPFLPAEKTACSALATVAALFGCYIAMIGSHLDVNISVSCDPEYTHDELNSPFFYSELMSLRVCHDDRSLDKIIADIERQIESGNLQTGNEVEYGHDSPHILVTWLNQSQSSLRLNDVMVELLPIPPLNAHFDISLAAGNVNEGQWFFELITGSSISPHIGAFLLEGFGTFIHEQNVTIAPKLTSVFLPPMKKKHEDISDTAFIAVKQQKEHEATGKSDNHRKIANIILNEFRQALSSPEMTASDDFFDLGGHSLIATRVIGRLLSLHNIEIHINHLFSYPTALKLAEYAQCHDPIDENKTELSEEQFEEDISVVAPLSLAQKSLWKAYAAFDFNDIFNLPFILKFSATINEQVLKQAFFDVLQRHSVLRSLFYQEEGEVYQRVVPVKDLSDYQWFWGSHEYGPLSSEEILKKEGKYQFDLSEELPLRIKFVTDNASGQQFLSMLFHHVALDEWSVTLLMEELKHAYKYRLINETPAWQEQPLPFLQYAIRQNDEGMNQSHLDYWVNNLRGAPSGEPIFKNAASELSGQANSCEGIEFEIEKVVAQGLQSLARKNGASFFNILYASIVASLNLLGATDDLIVGTSASGRDDASFFDTVGYFTTVVIHRVRFTEQMTFTDLITQVKNNINDSLPYTDIPIDLIEEALSGHADQGKDHLFEVYIQLHAKNSLSGEFHMLDGSHIAFQQIVLEKQESLLGLHFEIMEEMIAGEETVRILFNYRSDRYSAAQIAQISETINGILGLFAKTQDSDIPLGAILPRLSERIYPIDFKMHRDGKGANPRGHS</sequence>
<dbReference type="PROSITE" id="PS00012">
    <property type="entry name" value="PHOSPHOPANTETHEINE"/>
    <property type="match status" value="1"/>
</dbReference>
<dbReference type="Proteomes" id="UP000547931">
    <property type="component" value="Unassembled WGS sequence"/>
</dbReference>
<evidence type="ECO:0000313" key="6">
    <source>
        <dbReference type="Proteomes" id="UP000547931"/>
    </source>
</evidence>
<accession>A0A7X5TLD0</accession>
<dbReference type="Gene3D" id="3.30.559.30">
    <property type="entry name" value="Nonribosomal peptide synthetase, condensation domain"/>
    <property type="match status" value="1"/>
</dbReference>
<reference evidence="5 6" key="1">
    <citation type="submission" date="2018-02" db="EMBL/GenBank/DDBJ databases">
        <authorList>
            <person name="Machado R.A."/>
        </authorList>
    </citation>
    <scope>NUCLEOTIDE SEQUENCE [LARGE SCALE GENOMIC DNA]</scope>
    <source>
        <strain evidence="5 6">DSM 23271</strain>
    </source>
</reference>